<dbReference type="PROSITE" id="PS51379">
    <property type="entry name" value="4FE4S_FER_2"/>
    <property type="match status" value="1"/>
</dbReference>
<sequence length="1144" mass="123476">MKHAEVSLGDRYDLECEQVLLNGTQALVRLMLTQKWRDSQAGHNTAGYVSGYRGSPLGGVDATFLGAKKWTEPADILFEPALNEDSGATMLWGAQQAGLRGDGTHDGVFGLWYGKGPGVDRSGDVFRHASLAGTAPLGGVLAAMGDDHTGESSTTVHQSDFAFVDAHMPILAPAGVQEIIDLGVHGYALSRFASLWVGVKCLKDTIESTAVIDGRPDRVQVTIPTDFEMPEGGLSIRLGDDRIPQEVRMQRYKRWAAHAYARANGIDKRVRGKKGAKIGVVSAGKSWLDVAHALDLLGIDEETAERIGVTVYKPAMIYPLEPTALKDWAEGLELIVVVEEKRSLIESQIKELLYDLPMRPRVVGKRDEADNVLFPVEMGLNPVDVALKLGRILFDEGVASEINTRRIEALEATANSANVEATPERTPWFCAGCPHNSSTKLPDGSIGFAGIGCHFMAQWMDRGVSGYTHMGGEGVNWIGESRFSKTKHAFQQLGDGTYTHSGQQAIRSAVAANANITYKILYNDAVAMTGGQTLEGGLEVYRIIDEVKAYGVKKLVVVYDEKEGFDPSKVPAGVETRKREELDAVQRELREIEGVTALIYVQTCAAEKRRRRKRGKFPDIDKRVYINPEVCEGCGDCGVQSNCVAVAPLDTELGRKRQIDQSACNKDFSCLKGFCPSFVTLHGATVKKEKAAGLDLPDLPEPVIPEIDKVWNTVTTGVGGTGVVTIGALLGMAAHVEGKGAGVMEMAGLAQKGGAVQIHCRIAESPADITAIRVATGEADVVIGGDLLVTAGAKTLALMANGRTGVVCNTYEINTGEFTRDGGFRIPADRLRLGLEARVGDENVVYLNATRLAERLLGDAIFSNVLVLGAAWQMGRIPLAKESILKAIELNGAGVEGNKAAFEIGRWAVVHPEEAKKAVAPRQVAATTWAEKIDLRHRRLIAWGGRKWADRWLASVRAAEAAEKKIPGADGFAEAAAFGLFKLMSYKDEYEVARLHAETLESQIGERFDNVRKIEFHMAPPIFGRKDSKGQPVKSTFGPWLLPVLKRLAKLKGLRGTPLDVFGYSAERRAERAAIAEHEALLAELGANLTPETHATAVQLAALPLQVKGFGHIKAANAKAAAARRAELLAEFHSGGAPVKHAAE</sequence>
<dbReference type="PANTHER" id="PTHR48084:SF3">
    <property type="entry name" value="SUBUNIT OF PYRUVATE:FLAVODOXIN OXIDOREDUCTASE"/>
    <property type="match status" value="1"/>
</dbReference>
<dbReference type="InterPro" id="IPR051457">
    <property type="entry name" value="2-oxoacid:Fd_oxidoreductase"/>
</dbReference>
<keyword evidence="2" id="KW-0004">4Fe-4S</keyword>
<evidence type="ECO:0000313" key="9">
    <source>
        <dbReference type="Proteomes" id="UP000503336"/>
    </source>
</evidence>
<dbReference type="InterPro" id="IPR011766">
    <property type="entry name" value="TPP_enzyme_TPP-bd"/>
</dbReference>
<evidence type="ECO:0000256" key="4">
    <source>
        <dbReference type="ARBA" id="ARBA00023002"/>
    </source>
</evidence>
<evidence type="ECO:0000256" key="5">
    <source>
        <dbReference type="ARBA" id="ARBA00023004"/>
    </source>
</evidence>
<dbReference type="SUPFAM" id="SSF52518">
    <property type="entry name" value="Thiamin diphosphate-binding fold (THDP-binding)"/>
    <property type="match status" value="2"/>
</dbReference>
<dbReference type="RefSeq" id="WP_165103043.1">
    <property type="nucleotide sequence ID" value="NZ_CP049056.1"/>
</dbReference>
<reference evidence="8 9" key="1">
    <citation type="submission" date="2020-02" db="EMBL/GenBank/DDBJ databases">
        <title>complete genome sequence of Rhodobacteraceae bacterium.</title>
        <authorList>
            <person name="Park J."/>
            <person name="Kim Y.-S."/>
            <person name="Kim K.-H."/>
        </authorList>
    </citation>
    <scope>NUCLEOTIDE SEQUENCE [LARGE SCALE GENOMIC DNA]</scope>
    <source>
        <strain evidence="8 9">RR4-56</strain>
    </source>
</reference>
<evidence type="ECO:0000313" key="8">
    <source>
        <dbReference type="EMBL" id="QIE57678.1"/>
    </source>
</evidence>
<keyword evidence="5" id="KW-0408">Iron</keyword>
<dbReference type="InterPro" id="IPR019752">
    <property type="entry name" value="Pyrv/ketoisovalerate_OxRed_cat"/>
</dbReference>
<keyword evidence="4" id="KW-0560">Oxidoreductase</keyword>
<dbReference type="AlphaFoldDB" id="A0A7M3T6P7"/>
<dbReference type="InterPro" id="IPR002869">
    <property type="entry name" value="Pyrv_flavodox_OxRed_cen"/>
</dbReference>
<dbReference type="Proteomes" id="UP000503336">
    <property type="component" value="Chromosome"/>
</dbReference>
<protein>
    <submittedName>
        <fullName evidence="8">Indolepyruvate ferredoxin oxidoreductase family protein</fullName>
    </submittedName>
</protein>
<dbReference type="Pfam" id="PF20169">
    <property type="entry name" value="DUF6537"/>
    <property type="match status" value="1"/>
</dbReference>
<keyword evidence="2" id="KW-0479">Metal-binding</keyword>
<organism evidence="8 9">
    <name type="scientific">Pikeienuella piscinae</name>
    <dbReference type="NCBI Taxonomy" id="2748098"/>
    <lineage>
        <taxon>Bacteria</taxon>
        <taxon>Pseudomonadati</taxon>
        <taxon>Pseudomonadota</taxon>
        <taxon>Alphaproteobacteria</taxon>
        <taxon>Rhodobacterales</taxon>
        <taxon>Paracoccaceae</taxon>
        <taxon>Pikeienuella</taxon>
    </lineage>
</organism>
<evidence type="ECO:0000256" key="3">
    <source>
        <dbReference type="ARBA" id="ARBA00022982"/>
    </source>
</evidence>
<proteinExistence type="predicted"/>
<dbReference type="NCBIfam" id="NF009588">
    <property type="entry name" value="PRK13029.1"/>
    <property type="match status" value="1"/>
</dbReference>
<keyword evidence="1" id="KW-0813">Transport</keyword>
<name>A0A7M3T6P7_9RHOB</name>
<evidence type="ECO:0000256" key="6">
    <source>
        <dbReference type="ARBA" id="ARBA00023014"/>
    </source>
</evidence>
<dbReference type="KEGG" id="hdh:G5B40_20825"/>
<keyword evidence="9" id="KW-1185">Reference proteome</keyword>
<dbReference type="GO" id="GO:0030976">
    <property type="term" value="F:thiamine pyrophosphate binding"/>
    <property type="evidence" value="ECO:0007669"/>
    <property type="project" value="InterPro"/>
</dbReference>
<dbReference type="PANTHER" id="PTHR48084">
    <property type="entry name" value="2-OXOGLUTARATE OXIDOREDUCTASE SUBUNIT KORB-RELATED"/>
    <property type="match status" value="1"/>
</dbReference>
<dbReference type="NCBIfam" id="NF009589">
    <property type="entry name" value="PRK13030.1"/>
    <property type="match status" value="1"/>
</dbReference>
<dbReference type="CDD" id="cd07034">
    <property type="entry name" value="TPP_PYR_PFOR_IOR-alpha_like"/>
    <property type="match status" value="1"/>
</dbReference>
<gene>
    <name evidence="8" type="ORF">G5B40_20825</name>
</gene>
<dbReference type="GO" id="GO:0051539">
    <property type="term" value="F:4 iron, 4 sulfur cluster binding"/>
    <property type="evidence" value="ECO:0007669"/>
    <property type="project" value="UniProtKB-KW"/>
</dbReference>
<dbReference type="EMBL" id="CP049056">
    <property type="protein sequence ID" value="QIE57678.1"/>
    <property type="molecule type" value="Genomic_DNA"/>
</dbReference>
<evidence type="ECO:0000259" key="7">
    <source>
        <dbReference type="PROSITE" id="PS51379"/>
    </source>
</evidence>
<dbReference type="GO" id="GO:0016625">
    <property type="term" value="F:oxidoreductase activity, acting on the aldehyde or oxo group of donors, iron-sulfur protein as acceptor"/>
    <property type="evidence" value="ECO:0007669"/>
    <property type="project" value="UniProtKB-ARBA"/>
</dbReference>
<dbReference type="Gene3D" id="3.40.920.10">
    <property type="entry name" value="Pyruvate-ferredoxin oxidoreductase, PFOR, domain III"/>
    <property type="match status" value="1"/>
</dbReference>
<keyword evidence="6" id="KW-0411">Iron-sulfur</keyword>
<dbReference type="SUPFAM" id="SSF53323">
    <property type="entry name" value="Pyruvate-ferredoxin oxidoreductase, PFOR, domain III"/>
    <property type="match status" value="1"/>
</dbReference>
<dbReference type="InterPro" id="IPR009014">
    <property type="entry name" value="Transketo_C/PFOR_II"/>
</dbReference>
<dbReference type="GO" id="GO:0044281">
    <property type="term" value="P:small molecule metabolic process"/>
    <property type="evidence" value="ECO:0007669"/>
    <property type="project" value="UniProtKB-ARBA"/>
</dbReference>
<dbReference type="InterPro" id="IPR002880">
    <property type="entry name" value="Pyrv_Fd/Flavodoxin_OxRdtase_N"/>
</dbReference>
<dbReference type="Pfam" id="PF01558">
    <property type="entry name" value="POR"/>
    <property type="match status" value="1"/>
</dbReference>
<dbReference type="Gene3D" id="3.40.50.970">
    <property type="match status" value="1"/>
</dbReference>
<dbReference type="InterPro" id="IPR046667">
    <property type="entry name" value="DUF6537"/>
</dbReference>
<keyword evidence="3" id="KW-0249">Electron transport</keyword>
<dbReference type="GO" id="GO:0045333">
    <property type="term" value="P:cellular respiration"/>
    <property type="evidence" value="ECO:0007669"/>
    <property type="project" value="UniProtKB-ARBA"/>
</dbReference>
<feature type="domain" description="4Fe-4S ferredoxin-type" evidence="7">
    <location>
        <begin position="622"/>
        <end position="654"/>
    </location>
</feature>
<evidence type="ECO:0000256" key="1">
    <source>
        <dbReference type="ARBA" id="ARBA00022448"/>
    </source>
</evidence>
<dbReference type="InterPro" id="IPR029061">
    <property type="entry name" value="THDP-binding"/>
</dbReference>
<evidence type="ECO:0000256" key="2">
    <source>
        <dbReference type="ARBA" id="ARBA00022485"/>
    </source>
</evidence>
<dbReference type="InterPro" id="IPR017896">
    <property type="entry name" value="4Fe4S_Fe-S-bd"/>
</dbReference>
<accession>A0A7M3T6P7</accession>
<keyword evidence="8" id="KW-0670">Pyruvate</keyword>
<dbReference type="Pfam" id="PF02775">
    <property type="entry name" value="TPP_enzyme_C"/>
    <property type="match status" value="1"/>
</dbReference>
<dbReference type="SUPFAM" id="SSF52922">
    <property type="entry name" value="TK C-terminal domain-like"/>
    <property type="match status" value="1"/>
</dbReference>